<dbReference type="AlphaFoldDB" id="A0A0A9E7E0"/>
<keyword evidence="1" id="KW-1133">Transmembrane helix</keyword>
<reference evidence="2" key="1">
    <citation type="submission" date="2014-09" db="EMBL/GenBank/DDBJ databases">
        <authorList>
            <person name="Magalhaes I.L.F."/>
            <person name="Oliveira U."/>
            <person name="Santos F.R."/>
            <person name="Vidigal T.H.D.A."/>
            <person name="Brescovit A.D."/>
            <person name="Santos A.J."/>
        </authorList>
    </citation>
    <scope>NUCLEOTIDE SEQUENCE</scope>
    <source>
        <tissue evidence="2">Shoot tissue taken approximately 20 cm above the soil surface</tissue>
    </source>
</reference>
<feature type="transmembrane region" description="Helical" evidence="1">
    <location>
        <begin position="6"/>
        <end position="22"/>
    </location>
</feature>
<evidence type="ECO:0000256" key="1">
    <source>
        <dbReference type="SAM" id="Phobius"/>
    </source>
</evidence>
<dbReference type="EMBL" id="GBRH01205993">
    <property type="protein sequence ID" value="JAD91902.1"/>
    <property type="molecule type" value="Transcribed_RNA"/>
</dbReference>
<name>A0A0A9E7E0_ARUDO</name>
<protein>
    <submittedName>
        <fullName evidence="2">Uncharacterized protein</fullName>
    </submittedName>
</protein>
<sequence length="92" mass="10811">MGPFIIMILLYIVLVLALHPFLDRNRRKCIEINTYIFVSFIRWNCIEINAYIFIMFNRHLIGSRISSSGPLCALLLLTTIHLEYRMCSSHHV</sequence>
<feature type="transmembrane region" description="Helical" evidence="1">
    <location>
        <begin position="34"/>
        <end position="54"/>
    </location>
</feature>
<proteinExistence type="predicted"/>
<reference evidence="2" key="2">
    <citation type="journal article" date="2015" name="Data Brief">
        <title>Shoot transcriptome of the giant reed, Arundo donax.</title>
        <authorList>
            <person name="Barrero R.A."/>
            <person name="Guerrero F.D."/>
            <person name="Moolhuijzen P."/>
            <person name="Goolsby J.A."/>
            <person name="Tidwell J."/>
            <person name="Bellgard S.E."/>
            <person name="Bellgard M.I."/>
        </authorList>
    </citation>
    <scope>NUCLEOTIDE SEQUENCE</scope>
    <source>
        <tissue evidence="2">Shoot tissue taken approximately 20 cm above the soil surface</tissue>
    </source>
</reference>
<evidence type="ECO:0000313" key="2">
    <source>
        <dbReference type="EMBL" id="JAD91902.1"/>
    </source>
</evidence>
<organism evidence="2">
    <name type="scientific">Arundo donax</name>
    <name type="common">Giant reed</name>
    <name type="synonym">Donax arundinaceus</name>
    <dbReference type="NCBI Taxonomy" id="35708"/>
    <lineage>
        <taxon>Eukaryota</taxon>
        <taxon>Viridiplantae</taxon>
        <taxon>Streptophyta</taxon>
        <taxon>Embryophyta</taxon>
        <taxon>Tracheophyta</taxon>
        <taxon>Spermatophyta</taxon>
        <taxon>Magnoliopsida</taxon>
        <taxon>Liliopsida</taxon>
        <taxon>Poales</taxon>
        <taxon>Poaceae</taxon>
        <taxon>PACMAD clade</taxon>
        <taxon>Arundinoideae</taxon>
        <taxon>Arundineae</taxon>
        <taxon>Arundo</taxon>
    </lineage>
</organism>
<keyword evidence="1" id="KW-0812">Transmembrane</keyword>
<accession>A0A0A9E7E0</accession>
<keyword evidence="1" id="KW-0472">Membrane</keyword>
<feature type="transmembrane region" description="Helical" evidence="1">
    <location>
        <begin position="60"/>
        <end position="82"/>
    </location>
</feature>